<dbReference type="GO" id="GO:0015293">
    <property type="term" value="F:symporter activity"/>
    <property type="evidence" value="ECO:0007669"/>
    <property type="project" value="UniProtKB-KW"/>
</dbReference>
<evidence type="ECO:0000256" key="3">
    <source>
        <dbReference type="ARBA" id="ARBA00022448"/>
    </source>
</evidence>
<evidence type="ECO:0000256" key="11">
    <source>
        <dbReference type="SAM" id="Phobius"/>
    </source>
</evidence>
<keyword evidence="7 11" id="KW-1133">Transmembrane helix</keyword>
<dbReference type="Pfam" id="PF00474">
    <property type="entry name" value="SSF"/>
    <property type="match status" value="2"/>
</dbReference>
<dbReference type="GO" id="GO:0015123">
    <property type="term" value="F:acetate transmembrane transporter activity"/>
    <property type="evidence" value="ECO:0007669"/>
    <property type="project" value="TreeGrafter"/>
</dbReference>
<feature type="transmembrane region" description="Helical" evidence="11">
    <location>
        <begin position="195"/>
        <end position="213"/>
    </location>
</feature>
<keyword evidence="3" id="KW-0813">Transport</keyword>
<dbReference type="OrthoDB" id="9764416at2"/>
<feature type="transmembrane region" description="Helical" evidence="11">
    <location>
        <begin position="319"/>
        <end position="343"/>
    </location>
</feature>
<feature type="transmembrane region" description="Helical" evidence="11">
    <location>
        <begin position="494"/>
        <end position="515"/>
    </location>
</feature>
<dbReference type="InterPro" id="IPR001734">
    <property type="entry name" value="Na/solute_symporter"/>
</dbReference>
<feature type="transmembrane region" description="Helical" evidence="11">
    <location>
        <begin position="470"/>
        <end position="488"/>
    </location>
</feature>
<dbReference type="GO" id="GO:0005886">
    <property type="term" value="C:plasma membrane"/>
    <property type="evidence" value="ECO:0007669"/>
    <property type="project" value="UniProtKB-SubCell"/>
</dbReference>
<evidence type="ECO:0000256" key="4">
    <source>
        <dbReference type="ARBA" id="ARBA00022475"/>
    </source>
</evidence>
<feature type="transmembrane region" description="Helical" evidence="11">
    <location>
        <begin position="115"/>
        <end position="136"/>
    </location>
</feature>
<feature type="transmembrane region" description="Helical" evidence="11">
    <location>
        <begin position="45"/>
        <end position="65"/>
    </location>
</feature>
<feature type="transmembrane region" description="Helical" evidence="11">
    <location>
        <begin position="527"/>
        <end position="548"/>
    </location>
</feature>
<keyword evidence="8 11" id="KW-0472">Membrane</keyword>
<keyword evidence="5 11" id="KW-0812">Transmembrane</keyword>
<comment type="caution">
    <text evidence="12">The sequence shown here is derived from an EMBL/GenBank/DDBJ whole genome shotgun (WGS) entry which is preliminary data.</text>
</comment>
<proteinExistence type="inferred from homology"/>
<name>A0A561EWE9_9ACTN</name>
<feature type="region of interest" description="Disordered" evidence="10">
    <location>
        <begin position="424"/>
        <end position="458"/>
    </location>
</feature>
<keyword evidence="6" id="KW-0769">Symport</keyword>
<dbReference type="InterPro" id="IPR038377">
    <property type="entry name" value="Na/Glc_symporter_sf"/>
</dbReference>
<evidence type="ECO:0000256" key="6">
    <source>
        <dbReference type="ARBA" id="ARBA00022847"/>
    </source>
</evidence>
<dbReference type="AlphaFoldDB" id="A0A561EWE9"/>
<feature type="transmembrane region" description="Helical" evidence="11">
    <location>
        <begin position="86"/>
        <end position="109"/>
    </location>
</feature>
<dbReference type="Proteomes" id="UP000318416">
    <property type="component" value="Unassembled WGS sequence"/>
</dbReference>
<evidence type="ECO:0000256" key="9">
    <source>
        <dbReference type="RuleBase" id="RU362091"/>
    </source>
</evidence>
<feature type="transmembrane region" description="Helical" evidence="11">
    <location>
        <begin position="225"/>
        <end position="245"/>
    </location>
</feature>
<evidence type="ECO:0000256" key="8">
    <source>
        <dbReference type="ARBA" id="ARBA00023136"/>
    </source>
</evidence>
<feature type="transmembrane region" description="Helical" evidence="11">
    <location>
        <begin position="284"/>
        <end position="307"/>
    </location>
</feature>
<keyword evidence="13" id="KW-1185">Reference proteome</keyword>
<dbReference type="PROSITE" id="PS50283">
    <property type="entry name" value="NA_SOLUT_SYMP_3"/>
    <property type="match status" value="1"/>
</dbReference>
<evidence type="ECO:0000313" key="13">
    <source>
        <dbReference type="Proteomes" id="UP000318416"/>
    </source>
</evidence>
<dbReference type="GO" id="GO:0006847">
    <property type="term" value="P:plasma membrane acetate transport"/>
    <property type="evidence" value="ECO:0007669"/>
    <property type="project" value="TreeGrafter"/>
</dbReference>
<gene>
    <name evidence="12" type="ORF">FB465_5044</name>
</gene>
<protein>
    <submittedName>
        <fullName evidence="12">Cation/acetate symporter</fullName>
    </submittedName>
</protein>
<evidence type="ECO:0000313" key="12">
    <source>
        <dbReference type="EMBL" id="TWE19907.1"/>
    </source>
</evidence>
<feature type="region of interest" description="Disordered" evidence="10">
    <location>
        <begin position="1"/>
        <end position="28"/>
    </location>
</feature>
<reference evidence="12 13" key="1">
    <citation type="submission" date="2019-06" db="EMBL/GenBank/DDBJ databases">
        <title>Sequencing the genomes of 1000 actinobacteria strains.</title>
        <authorList>
            <person name="Klenk H.-P."/>
        </authorList>
    </citation>
    <scope>NUCLEOTIDE SEQUENCE [LARGE SCALE GENOMIC DNA]</scope>
    <source>
        <strain evidence="12 13">DSM 41649</strain>
    </source>
</reference>
<dbReference type="PANTHER" id="PTHR48086:SF6">
    <property type="entry name" value="CATION_ACETATE SYMPORTER ACTP"/>
    <property type="match status" value="1"/>
</dbReference>
<comment type="similarity">
    <text evidence="2 9">Belongs to the sodium:solute symporter (SSF) (TC 2.A.21) family.</text>
</comment>
<dbReference type="Gene3D" id="1.20.1730.10">
    <property type="entry name" value="Sodium/glucose cotransporter"/>
    <property type="match status" value="1"/>
</dbReference>
<keyword evidence="4" id="KW-1003">Cell membrane</keyword>
<feature type="transmembrane region" description="Helical" evidence="11">
    <location>
        <begin position="568"/>
        <end position="587"/>
    </location>
</feature>
<evidence type="ECO:0000256" key="5">
    <source>
        <dbReference type="ARBA" id="ARBA00022692"/>
    </source>
</evidence>
<accession>A0A561EWE9</accession>
<evidence type="ECO:0000256" key="2">
    <source>
        <dbReference type="ARBA" id="ARBA00006434"/>
    </source>
</evidence>
<dbReference type="InterPro" id="IPR050277">
    <property type="entry name" value="Sodium:Solute_Symporter"/>
</dbReference>
<dbReference type="EMBL" id="VIVR01000001">
    <property type="protein sequence ID" value="TWE19907.1"/>
    <property type="molecule type" value="Genomic_DNA"/>
</dbReference>
<evidence type="ECO:0000256" key="1">
    <source>
        <dbReference type="ARBA" id="ARBA00004651"/>
    </source>
</evidence>
<evidence type="ECO:0000256" key="10">
    <source>
        <dbReference type="SAM" id="MobiDB-lite"/>
    </source>
</evidence>
<feature type="transmembrane region" description="Helical" evidence="11">
    <location>
        <begin position="376"/>
        <end position="400"/>
    </location>
</feature>
<organism evidence="12 13">
    <name type="scientific">Kitasatospora atroaurantiaca</name>
    <dbReference type="NCBI Taxonomy" id="285545"/>
    <lineage>
        <taxon>Bacteria</taxon>
        <taxon>Bacillati</taxon>
        <taxon>Actinomycetota</taxon>
        <taxon>Actinomycetes</taxon>
        <taxon>Kitasatosporales</taxon>
        <taxon>Streptomycetaceae</taxon>
        <taxon>Kitasatospora</taxon>
    </lineage>
</organism>
<evidence type="ECO:0000256" key="7">
    <source>
        <dbReference type="ARBA" id="ARBA00022989"/>
    </source>
</evidence>
<dbReference type="CDD" id="cd11480">
    <property type="entry name" value="SLC5sbd_u4"/>
    <property type="match status" value="1"/>
</dbReference>
<sequence length="611" mass="63228">MTPSPRPAPYLAPHLPSPHPVVTPRPAPAPAEQIAPLTTGQHHGLAVALFAVVVLVTLAITFWVGRRGQAAEEFYAGGRGFSPLQNGFALSGDYLSAASFLGVTGLIALYGYDGVLYSIGFLVAWLVVLMLVAELVRNSGRYTLADVLAVRLRQRPVRAATGSASVVVSLLYLIAQMVGAGSLVALLLGTTSGQAKSWTIVGVGTLMIIYVTIGGMKATTWIQIVKAFLLVAGAVLLTVLVLARFHGDLAQLMRAAAHGSGGAGQAYLQPGLKYGASTTSRLDFFSLGLALVLGTAGLPHILSRFYTVPTARAARRSTMWAIGLIGGFYLMAIVLGLGAAALVGAKAVRAANPAGNTAVPLLALDLGGGAGSTGGVVLFAVISAIAFATILAVVAGLTLASSAAFAHDLYAGAWRGLPALSRRTRRRRKRGATSDEGAQEPGASASGRSAWRRTGEDGVREVTEGQEVGAARIAAVAIGALAIVLSLFAQKLNVAFLVGLAFAVAASANLPTLLYSLFWRRFTTRGAIWSVYGGLVPAVVLVAFSPVVSGSPSALFPGVDFHWFPLENPGLVSIPLGFLAGWICTLISREAADPDRYAELEVRSLTGAGAV</sequence>
<dbReference type="PANTHER" id="PTHR48086">
    <property type="entry name" value="SODIUM/PROLINE SYMPORTER-RELATED"/>
    <property type="match status" value="1"/>
</dbReference>
<comment type="subcellular location">
    <subcellularLocation>
        <location evidence="1">Cell membrane</location>
        <topology evidence="1">Multi-pass membrane protein</topology>
    </subcellularLocation>
</comment>